<accession>A0ABV2SP52</accession>
<dbReference type="RefSeq" id="WP_354011478.1">
    <property type="nucleotide sequence ID" value="NZ_JBEWTA010000002.1"/>
</dbReference>
<sequence>MKFIKKDQYYARSECGRFQLSVARLAGKVTYSAWDLKVASKKSIALVAGVSLAAAKKACMEVMDVEQ</sequence>
<evidence type="ECO:0000313" key="2">
    <source>
        <dbReference type="Proteomes" id="UP001549366"/>
    </source>
</evidence>
<comment type="caution">
    <text evidence="1">The sequence shown here is derived from an EMBL/GenBank/DDBJ whole genome shotgun (WGS) entry which is preliminary data.</text>
</comment>
<reference evidence="1 2" key="1">
    <citation type="submission" date="2024-06" db="EMBL/GenBank/DDBJ databases">
        <title>Genomic Encyclopedia of Type Strains, Phase V (KMG-V): Genome sequencing to study the core and pangenomes of soil and plant-associated prokaryotes.</title>
        <authorList>
            <person name="Whitman W."/>
        </authorList>
    </citation>
    <scope>NUCLEOTIDE SEQUENCE [LARGE SCALE GENOMIC DNA]</scope>
    <source>
        <strain evidence="1 2">NE40</strain>
    </source>
</reference>
<protein>
    <recommendedName>
        <fullName evidence="3">DUF1508 domain-containing protein</fullName>
    </recommendedName>
</protein>
<dbReference type="Proteomes" id="UP001549366">
    <property type="component" value="Unassembled WGS sequence"/>
</dbReference>
<evidence type="ECO:0008006" key="3">
    <source>
        <dbReference type="Google" id="ProtNLM"/>
    </source>
</evidence>
<dbReference type="EMBL" id="JBEWTB010000003">
    <property type="protein sequence ID" value="MET4759547.1"/>
    <property type="molecule type" value="Genomic_DNA"/>
</dbReference>
<organism evidence="1 2">
    <name type="scientific">Endozoicomonas lisbonensis</name>
    <dbReference type="NCBI Taxonomy" id="3120522"/>
    <lineage>
        <taxon>Bacteria</taxon>
        <taxon>Pseudomonadati</taxon>
        <taxon>Pseudomonadota</taxon>
        <taxon>Gammaproteobacteria</taxon>
        <taxon>Oceanospirillales</taxon>
        <taxon>Endozoicomonadaceae</taxon>
        <taxon>Endozoicomonas</taxon>
    </lineage>
</organism>
<name>A0ABV2SP52_9GAMM</name>
<proteinExistence type="predicted"/>
<gene>
    <name evidence="1" type="ORF">V5J35_004866</name>
</gene>
<keyword evidence="2" id="KW-1185">Reference proteome</keyword>
<evidence type="ECO:0000313" key="1">
    <source>
        <dbReference type="EMBL" id="MET4759547.1"/>
    </source>
</evidence>